<protein>
    <recommendedName>
        <fullName evidence="2 7">DNA repair protein RecO</fullName>
    </recommendedName>
    <alternativeName>
        <fullName evidence="6 7">Recombination protein O</fullName>
    </alternativeName>
</protein>
<gene>
    <name evidence="7" type="primary">recO</name>
    <name evidence="9" type="ORF">HNQ77_004996</name>
</gene>
<dbReference type="AlphaFoldDB" id="A0A841K7B0"/>
<proteinExistence type="inferred from homology"/>
<dbReference type="SUPFAM" id="SSF50249">
    <property type="entry name" value="Nucleic acid-binding proteins"/>
    <property type="match status" value="1"/>
</dbReference>
<dbReference type="GO" id="GO:0006310">
    <property type="term" value="P:DNA recombination"/>
    <property type="evidence" value="ECO:0007669"/>
    <property type="project" value="UniProtKB-UniRule"/>
</dbReference>
<reference evidence="9 10" key="1">
    <citation type="submission" date="2020-08" db="EMBL/GenBank/DDBJ databases">
        <title>Genomic Encyclopedia of Type Strains, Phase IV (KMG-IV): sequencing the most valuable type-strain genomes for metagenomic binning, comparative biology and taxonomic classification.</title>
        <authorList>
            <person name="Goeker M."/>
        </authorList>
    </citation>
    <scope>NUCLEOTIDE SEQUENCE [LARGE SCALE GENOMIC DNA]</scope>
    <source>
        <strain evidence="9 10">DSM 103733</strain>
    </source>
</reference>
<keyword evidence="3 7" id="KW-0227">DNA damage</keyword>
<evidence type="ECO:0000256" key="3">
    <source>
        <dbReference type="ARBA" id="ARBA00022763"/>
    </source>
</evidence>
<keyword evidence="5 7" id="KW-0234">DNA repair</keyword>
<dbReference type="InterPro" id="IPR012340">
    <property type="entry name" value="NA-bd_OB-fold"/>
</dbReference>
<evidence type="ECO:0000256" key="2">
    <source>
        <dbReference type="ARBA" id="ARBA00021310"/>
    </source>
</evidence>
<dbReference type="HAMAP" id="MF_00201">
    <property type="entry name" value="RecO"/>
    <property type="match status" value="1"/>
</dbReference>
<keyword evidence="10" id="KW-1185">Reference proteome</keyword>
<dbReference type="InterPro" id="IPR042242">
    <property type="entry name" value="RecO_C"/>
</dbReference>
<dbReference type="GO" id="GO:0006302">
    <property type="term" value="P:double-strand break repair"/>
    <property type="evidence" value="ECO:0007669"/>
    <property type="project" value="TreeGrafter"/>
</dbReference>
<evidence type="ECO:0000313" key="10">
    <source>
        <dbReference type="Proteomes" id="UP000538666"/>
    </source>
</evidence>
<sequence length="247" mass="27509">MIAHQAEALILRTWPVHEADQIVSLFTRDQGKLKGIAKSAAKSRRRFGGALEPMTYVLATYVEKPRQELVRLDSCEILASPLSEPVDYGRAAALAFFAEILEETLPDHDPQDTVFRLALAVLEHTRTGSIWLPVTYFGLWILRLMGWMPDISHCTLCGRAFAGEPAYFESQSDGLVCADHRHPASRALSPASLAVAEHIFRAPISALAAEDWPRNRAADLRRFTAQALERHLERRLRSSIALSKLGA</sequence>
<dbReference type="InterPro" id="IPR037278">
    <property type="entry name" value="ARFGAP/RecO"/>
</dbReference>
<evidence type="ECO:0000256" key="7">
    <source>
        <dbReference type="HAMAP-Rule" id="MF_00201"/>
    </source>
</evidence>
<dbReference type="Gene3D" id="1.20.1440.120">
    <property type="entry name" value="Recombination protein O, C-terminal domain"/>
    <property type="match status" value="1"/>
</dbReference>
<evidence type="ECO:0000256" key="6">
    <source>
        <dbReference type="ARBA" id="ARBA00033409"/>
    </source>
</evidence>
<comment type="function">
    <text evidence="7">Involved in DNA repair and RecF pathway recombination.</text>
</comment>
<evidence type="ECO:0000313" key="9">
    <source>
        <dbReference type="EMBL" id="MBB6147011.1"/>
    </source>
</evidence>
<comment type="similarity">
    <text evidence="1 7">Belongs to the RecO family.</text>
</comment>
<dbReference type="SUPFAM" id="SSF57863">
    <property type="entry name" value="ArfGap/RecO-like zinc finger"/>
    <property type="match status" value="1"/>
</dbReference>
<evidence type="ECO:0000256" key="4">
    <source>
        <dbReference type="ARBA" id="ARBA00023172"/>
    </source>
</evidence>
<name>A0A841K7B0_9BACT</name>
<dbReference type="Pfam" id="PF11967">
    <property type="entry name" value="RecO_N"/>
    <property type="match status" value="1"/>
</dbReference>
<dbReference type="Gene3D" id="2.40.50.140">
    <property type="entry name" value="Nucleic acid-binding proteins"/>
    <property type="match status" value="1"/>
</dbReference>
<keyword evidence="4 7" id="KW-0233">DNA recombination</keyword>
<dbReference type="EMBL" id="JACHEK010000012">
    <property type="protein sequence ID" value="MBB6147011.1"/>
    <property type="molecule type" value="Genomic_DNA"/>
</dbReference>
<evidence type="ECO:0000259" key="8">
    <source>
        <dbReference type="Pfam" id="PF11967"/>
    </source>
</evidence>
<dbReference type="GO" id="GO:0043590">
    <property type="term" value="C:bacterial nucleoid"/>
    <property type="evidence" value="ECO:0007669"/>
    <property type="project" value="TreeGrafter"/>
</dbReference>
<evidence type="ECO:0000256" key="1">
    <source>
        <dbReference type="ARBA" id="ARBA00007452"/>
    </source>
</evidence>
<evidence type="ECO:0000256" key="5">
    <source>
        <dbReference type="ARBA" id="ARBA00023204"/>
    </source>
</evidence>
<organism evidence="9 10">
    <name type="scientific">Silvibacterium bohemicum</name>
    <dbReference type="NCBI Taxonomy" id="1577686"/>
    <lineage>
        <taxon>Bacteria</taxon>
        <taxon>Pseudomonadati</taxon>
        <taxon>Acidobacteriota</taxon>
        <taxon>Terriglobia</taxon>
        <taxon>Terriglobales</taxon>
        <taxon>Acidobacteriaceae</taxon>
        <taxon>Silvibacterium</taxon>
    </lineage>
</organism>
<dbReference type="NCBIfam" id="TIGR00613">
    <property type="entry name" value="reco"/>
    <property type="match status" value="1"/>
</dbReference>
<comment type="caution">
    <text evidence="9">The sequence shown here is derived from an EMBL/GenBank/DDBJ whole genome shotgun (WGS) entry which is preliminary data.</text>
</comment>
<dbReference type="RefSeq" id="WP_050060030.1">
    <property type="nucleotide sequence ID" value="NZ_JACHEK010000012.1"/>
</dbReference>
<dbReference type="Proteomes" id="UP000538666">
    <property type="component" value="Unassembled WGS sequence"/>
</dbReference>
<dbReference type="InterPro" id="IPR022572">
    <property type="entry name" value="DNA_rep/recomb_RecO_N"/>
</dbReference>
<dbReference type="PANTHER" id="PTHR33991:SF1">
    <property type="entry name" value="DNA REPAIR PROTEIN RECO"/>
    <property type="match status" value="1"/>
</dbReference>
<dbReference type="InterPro" id="IPR003717">
    <property type="entry name" value="RecO"/>
</dbReference>
<accession>A0A841K7B0</accession>
<dbReference type="OrthoDB" id="9797083at2"/>
<dbReference type="Pfam" id="PF02565">
    <property type="entry name" value="RecO_C"/>
    <property type="match status" value="1"/>
</dbReference>
<feature type="domain" description="DNA replication/recombination mediator RecO N-terminal" evidence="8">
    <location>
        <begin position="1"/>
        <end position="80"/>
    </location>
</feature>
<dbReference type="PANTHER" id="PTHR33991">
    <property type="entry name" value="DNA REPAIR PROTEIN RECO"/>
    <property type="match status" value="1"/>
</dbReference>